<dbReference type="RefSeq" id="XP_027200098.1">
    <property type="nucleotide sequence ID" value="XM_027344297.1"/>
</dbReference>
<name>A0A6P6Y3N2_DERPT</name>
<sequence length="307" mass="36104">MSTNCPGIYCGRIWINDSWSNCMACPRGFRSNNDHICEQCNNDLQLYDWIYLSFMVVIFVLIQLYFVDKSTRSDKLNFVSMTFFTVIFGETILASILSVLLSNDWKLELKTCGVKSFSDWYTLFYNPSLNEHFHCTNEAVYPLYSIVFLFYLISLGFVLIRHFYLRIVSCIIYLLTSSSQIKNLYSKNFLTKNIYYVLYSIPALMFTHAMFAGVIYYIFPYLLIIGSVISIAIHFSYHIDQSYQYLFHAMFHFRNLIIVLCHWSLHIFGIVSITEMKSNYDYLLLLLVPFPTLFYIFTSKFSDPSKI</sequence>
<protein>
    <submittedName>
        <fullName evidence="2">JNK1/MAPK8-associated membrane protein-like</fullName>
    </submittedName>
</protein>
<reference evidence="2" key="1">
    <citation type="submission" date="2025-08" db="UniProtKB">
        <authorList>
            <consortium name="RefSeq"/>
        </authorList>
    </citation>
    <scope>IDENTIFICATION</scope>
    <source>
        <strain evidence="2">Airmid</strain>
    </source>
</reference>
<dbReference type="KEGG" id="dpte:113794198"/>
<dbReference type="GO" id="GO:0036503">
    <property type="term" value="P:ERAD pathway"/>
    <property type="evidence" value="ECO:0007669"/>
    <property type="project" value="TreeGrafter"/>
</dbReference>
<dbReference type="AlphaFoldDB" id="A0A6P6Y3N2"/>
<dbReference type="PANTHER" id="PTHR12740:SF4">
    <property type="entry name" value="JNK1_MAPK8-ASSOCIATED MEMBRANE PROTEIN"/>
    <property type="match status" value="1"/>
</dbReference>
<gene>
    <name evidence="2" type="primary">LOC113794198</name>
</gene>
<dbReference type="PANTHER" id="PTHR12740">
    <property type="entry name" value="JNK1/MAPK8-ASSOCIATED MEMBRANE PROTEIN"/>
    <property type="match status" value="1"/>
</dbReference>
<dbReference type="GO" id="GO:0016020">
    <property type="term" value="C:membrane"/>
    <property type="evidence" value="ECO:0007669"/>
    <property type="project" value="InterPro"/>
</dbReference>
<proteinExistence type="predicted"/>
<organism evidence="1 2">
    <name type="scientific">Dermatophagoides pteronyssinus</name>
    <name type="common">European house dust mite</name>
    <dbReference type="NCBI Taxonomy" id="6956"/>
    <lineage>
        <taxon>Eukaryota</taxon>
        <taxon>Metazoa</taxon>
        <taxon>Ecdysozoa</taxon>
        <taxon>Arthropoda</taxon>
        <taxon>Chelicerata</taxon>
        <taxon>Arachnida</taxon>
        <taxon>Acari</taxon>
        <taxon>Acariformes</taxon>
        <taxon>Sarcoptiformes</taxon>
        <taxon>Astigmata</taxon>
        <taxon>Psoroptidia</taxon>
        <taxon>Analgoidea</taxon>
        <taxon>Pyroglyphidae</taxon>
        <taxon>Dermatophagoidinae</taxon>
        <taxon>Dermatophagoides</taxon>
    </lineage>
</organism>
<dbReference type="GO" id="GO:0031625">
    <property type="term" value="F:ubiquitin protein ligase binding"/>
    <property type="evidence" value="ECO:0007669"/>
    <property type="project" value="TreeGrafter"/>
</dbReference>
<evidence type="ECO:0000313" key="2">
    <source>
        <dbReference type="RefSeq" id="XP_027200098.1"/>
    </source>
</evidence>
<dbReference type="Proteomes" id="UP000515146">
    <property type="component" value="Unplaced"/>
</dbReference>
<dbReference type="OMA" id="CPGIYCG"/>
<accession>A0A6P6Y3N2</accession>
<dbReference type="InterPro" id="IPR008485">
    <property type="entry name" value="JAMP"/>
</dbReference>
<keyword evidence="1" id="KW-1185">Reference proteome</keyword>
<evidence type="ECO:0000313" key="1">
    <source>
        <dbReference type="Proteomes" id="UP000515146"/>
    </source>
</evidence>
<dbReference type="OrthoDB" id="5920264at2759"/>
<dbReference type="GeneID" id="113794198"/>
<dbReference type="FunCoup" id="A0A6P6Y3N2">
    <property type="interactions" value="105"/>
</dbReference>
<dbReference type="GO" id="GO:0006986">
    <property type="term" value="P:response to unfolded protein"/>
    <property type="evidence" value="ECO:0007669"/>
    <property type="project" value="InterPro"/>
</dbReference>
<dbReference type="InParanoid" id="A0A6P6Y3N2"/>
<dbReference type="Pfam" id="PF05571">
    <property type="entry name" value="JAMP"/>
    <property type="match status" value="1"/>
</dbReference>